<feature type="compositionally biased region" description="Basic and acidic residues" evidence="1">
    <location>
        <begin position="64"/>
        <end position="73"/>
    </location>
</feature>
<keyword evidence="3" id="KW-1185">Reference proteome</keyword>
<evidence type="ECO:0008006" key="4">
    <source>
        <dbReference type="Google" id="ProtNLM"/>
    </source>
</evidence>
<evidence type="ECO:0000313" key="2">
    <source>
        <dbReference type="EMBL" id="PON48733.1"/>
    </source>
</evidence>
<dbReference type="Proteomes" id="UP000237105">
    <property type="component" value="Unassembled WGS sequence"/>
</dbReference>
<accession>A0A2P5BIY9</accession>
<organism evidence="2 3">
    <name type="scientific">Parasponia andersonii</name>
    <name type="common">Sponia andersonii</name>
    <dbReference type="NCBI Taxonomy" id="3476"/>
    <lineage>
        <taxon>Eukaryota</taxon>
        <taxon>Viridiplantae</taxon>
        <taxon>Streptophyta</taxon>
        <taxon>Embryophyta</taxon>
        <taxon>Tracheophyta</taxon>
        <taxon>Spermatophyta</taxon>
        <taxon>Magnoliopsida</taxon>
        <taxon>eudicotyledons</taxon>
        <taxon>Gunneridae</taxon>
        <taxon>Pentapetalae</taxon>
        <taxon>rosids</taxon>
        <taxon>fabids</taxon>
        <taxon>Rosales</taxon>
        <taxon>Cannabaceae</taxon>
        <taxon>Parasponia</taxon>
    </lineage>
</organism>
<gene>
    <name evidence="2" type="ORF">PanWU01x14_234360</name>
</gene>
<protein>
    <recommendedName>
        <fullName evidence="4">WRKY domain containing protein</fullName>
    </recommendedName>
</protein>
<name>A0A2P5BIY9_PARAD</name>
<comment type="caution">
    <text evidence="2">The sequence shown here is derived from an EMBL/GenBank/DDBJ whole genome shotgun (WGS) entry which is preliminary data.</text>
</comment>
<dbReference type="AlphaFoldDB" id="A0A2P5BIY9"/>
<evidence type="ECO:0000256" key="1">
    <source>
        <dbReference type="SAM" id="MobiDB-lite"/>
    </source>
</evidence>
<reference evidence="3" key="1">
    <citation type="submission" date="2016-06" db="EMBL/GenBank/DDBJ databases">
        <title>Parallel loss of symbiosis genes in relatives of nitrogen-fixing non-legume Parasponia.</title>
        <authorList>
            <person name="Van Velzen R."/>
            <person name="Holmer R."/>
            <person name="Bu F."/>
            <person name="Rutten L."/>
            <person name="Van Zeijl A."/>
            <person name="Liu W."/>
            <person name="Santuari L."/>
            <person name="Cao Q."/>
            <person name="Sharma T."/>
            <person name="Shen D."/>
            <person name="Roswanjaya Y."/>
            <person name="Wardhani T."/>
            <person name="Kalhor M.S."/>
            <person name="Jansen J."/>
            <person name="Van den Hoogen J."/>
            <person name="Gungor B."/>
            <person name="Hartog M."/>
            <person name="Hontelez J."/>
            <person name="Verver J."/>
            <person name="Yang W.-C."/>
            <person name="Schijlen E."/>
            <person name="Repin R."/>
            <person name="Schilthuizen M."/>
            <person name="Schranz E."/>
            <person name="Heidstra R."/>
            <person name="Miyata K."/>
            <person name="Fedorova E."/>
            <person name="Kohlen W."/>
            <person name="Bisseling T."/>
            <person name="Smit S."/>
            <person name="Geurts R."/>
        </authorList>
    </citation>
    <scope>NUCLEOTIDE SEQUENCE [LARGE SCALE GENOMIC DNA]</scope>
    <source>
        <strain evidence="3">cv. WU1-14</strain>
    </source>
</reference>
<dbReference type="EMBL" id="JXTB01000271">
    <property type="protein sequence ID" value="PON48733.1"/>
    <property type="molecule type" value="Genomic_DNA"/>
</dbReference>
<sequence length="166" mass="19067">MRFTGTQAKAQGLTRPWKHFRRWVQTGHSASRYSHLATTHLPDRPRWGWWQPTLESVPARRFSPRRDSTDSSHSRLRRHSTPPRASPSLPPTVGINTVAGNEACHYYPVEDEFIWLDIQGSDSNKHRWGKRVYECTADGCEAKKIITVKTKGEHIHDVRRSATLSS</sequence>
<feature type="region of interest" description="Disordered" evidence="1">
    <location>
        <begin position="60"/>
        <end position="90"/>
    </location>
</feature>
<evidence type="ECO:0000313" key="3">
    <source>
        <dbReference type="Proteomes" id="UP000237105"/>
    </source>
</evidence>
<proteinExistence type="predicted"/>